<dbReference type="InterPro" id="IPR014710">
    <property type="entry name" value="RmlC-like_jellyroll"/>
</dbReference>
<protein>
    <submittedName>
        <fullName evidence="6">Crp/Fnr family transcriptional regulator</fullName>
    </submittedName>
</protein>
<name>A0ABS5PSP6_9FIRM</name>
<gene>
    <name evidence="6" type="ORF">KHM83_11970</name>
</gene>
<dbReference type="SUPFAM" id="SSF51206">
    <property type="entry name" value="cAMP-binding domain-like"/>
    <property type="match status" value="1"/>
</dbReference>
<feature type="domain" description="Cyclic nucleotide-binding" evidence="4">
    <location>
        <begin position="13"/>
        <end position="134"/>
    </location>
</feature>
<dbReference type="InterPro" id="IPR000595">
    <property type="entry name" value="cNMP-bd_dom"/>
</dbReference>
<accession>A0ABS5PSP6</accession>
<feature type="domain" description="HTH crp-type" evidence="5">
    <location>
        <begin position="148"/>
        <end position="218"/>
    </location>
</feature>
<dbReference type="SMART" id="SM00419">
    <property type="entry name" value="HTH_CRP"/>
    <property type="match status" value="1"/>
</dbReference>
<dbReference type="PROSITE" id="PS50042">
    <property type="entry name" value="CNMP_BINDING_3"/>
    <property type="match status" value="1"/>
</dbReference>
<dbReference type="EMBL" id="JAHBCL010000020">
    <property type="protein sequence ID" value="MBS7527391.1"/>
    <property type="molecule type" value="Genomic_DNA"/>
</dbReference>
<dbReference type="InterPro" id="IPR050397">
    <property type="entry name" value="Env_Response_Regulators"/>
</dbReference>
<dbReference type="RefSeq" id="WP_213237253.1">
    <property type="nucleotide sequence ID" value="NZ_JAHBCL010000020.1"/>
</dbReference>
<reference evidence="6 7" key="1">
    <citation type="submission" date="2021-05" db="EMBL/GenBank/DDBJ databases">
        <title>Fusibacter ferrireducens sp. nov., an anaerobic, sulfur- and Fe-reducing bacterium isolated from the mangrove sediment.</title>
        <authorList>
            <person name="Qiu D."/>
        </authorList>
    </citation>
    <scope>NUCLEOTIDE SEQUENCE [LARGE SCALE GENOMIC DNA]</scope>
    <source>
        <strain evidence="6 7">DSM 12116</strain>
    </source>
</reference>
<dbReference type="Proteomes" id="UP000746471">
    <property type="component" value="Unassembled WGS sequence"/>
</dbReference>
<dbReference type="Gene3D" id="2.60.120.10">
    <property type="entry name" value="Jelly Rolls"/>
    <property type="match status" value="1"/>
</dbReference>
<dbReference type="PANTHER" id="PTHR24567">
    <property type="entry name" value="CRP FAMILY TRANSCRIPTIONAL REGULATORY PROTEIN"/>
    <property type="match status" value="1"/>
</dbReference>
<keyword evidence="3" id="KW-0804">Transcription</keyword>
<keyword evidence="2" id="KW-0238">DNA-binding</keyword>
<dbReference type="InterPro" id="IPR036388">
    <property type="entry name" value="WH-like_DNA-bd_sf"/>
</dbReference>
<dbReference type="PANTHER" id="PTHR24567:SF26">
    <property type="entry name" value="REGULATORY PROTEIN YEIL"/>
    <property type="match status" value="1"/>
</dbReference>
<evidence type="ECO:0000313" key="7">
    <source>
        <dbReference type="Proteomes" id="UP000746471"/>
    </source>
</evidence>
<dbReference type="InterPro" id="IPR018490">
    <property type="entry name" value="cNMP-bd_dom_sf"/>
</dbReference>
<evidence type="ECO:0000256" key="1">
    <source>
        <dbReference type="ARBA" id="ARBA00023015"/>
    </source>
</evidence>
<dbReference type="InterPro" id="IPR036390">
    <property type="entry name" value="WH_DNA-bd_sf"/>
</dbReference>
<comment type="caution">
    <text evidence="6">The sequence shown here is derived from an EMBL/GenBank/DDBJ whole genome shotgun (WGS) entry which is preliminary data.</text>
</comment>
<evidence type="ECO:0000259" key="5">
    <source>
        <dbReference type="PROSITE" id="PS51063"/>
    </source>
</evidence>
<dbReference type="SMART" id="SM00100">
    <property type="entry name" value="cNMP"/>
    <property type="match status" value="1"/>
</dbReference>
<dbReference type="Pfam" id="PF13545">
    <property type="entry name" value="HTH_Crp_2"/>
    <property type="match status" value="1"/>
</dbReference>
<evidence type="ECO:0000256" key="3">
    <source>
        <dbReference type="ARBA" id="ARBA00023163"/>
    </source>
</evidence>
<dbReference type="PROSITE" id="PS51063">
    <property type="entry name" value="HTH_CRP_2"/>
    <property type="match status" value="1"/>
</dbReference>
<proteinExistence type="predicted"/>
<dbReference type="Gene3D" id="1.10.10.10">
    <property type="entry name" value="Winged helix-like DNA-binding domain superfamily/Winged helix DNA-binding domain"/>
    <property type="match status" value="1"/>
</dbReference>
<keyword evidence="1" id="KW-0805">Transcription regulation</keyword>
<dbReference type="CDD" id="cd00038">
    <property type="entry name" value="CAP_ED"/>
    <property type="match status" value="1"/>
</dbReference>
<evidence type="ECO:0000259" key="4">
    <source>
        <dbReference type="PROSITE" id="PS50042"/>
    </source>
</evidence>
<evidence type="ECO:0000256" key="2">
    <source>
        <dbReference type="ARBA" id="ARBA00023125"/>
    </source>
</evidence>
<keyword evidence="7" id="KW-1185">Reference proteome</keyword>
<dbReference type="InterPro" id="IPR012318">
    <property type="entry name" value="HTH_CRP"/>
</dbReference>
<dbReference type="Pfam" id="PF00027">
    <property type="entry name" value="cNMP_binding"/>
    <property type="match status" value="1"/>
</dbReference>
<sequence length="218" mass="24178">MPMNCLCIHDIPIFKGIPRESFVAFCDASQKITLSKGDYLFHQGDDADVLYVVKSGTLKLTRLMESGEEIIIKLVYARHAIGENNLFSEDPVHEVSAVALEETQLCSLNRSNYERVLLGNPTLASEVIKSLGASLNNLRMQIAESATQSSTDRVLFVLRQLAEQNGVQTEAGTLINVVITQSELSSMVGLSRVMTSQILKKLELDGFISRDKRKYVIL</sequence>
<dbReference type="SUPFAM" id="SSF46785">
    <property type="entry name" value="Winged helix' DNA-binding domain"/>
    <property type="match status" value="1"/>
</dbReference>
<evidence type="ECO:0000313" key="6">
    <source>
        <dbReference type="EMBL" id="MBS7527391.1"/>
    </source>
</evidence>
<organism evidence="6 7">
    <name type="scientific">Fusibacter paucivorans</name>
    <dbReference type="NCBI Taxonomy" id="76009"/>
    <lineage>
        <taxon>Bacteria</taxon>
        <taxon>Bacillati</taxon>
        <taxon>Bacillota</taxon>
        <taxon>Clostridia</taxon>
        <taxon>Eubacteriales</taxon>
        <taxon>Eubacteriales Family XII. Incertae Sedis</taxon>
        <taxon>Fusibacter</taxon>
    </lineage>
</organism>